<dbReference type="OrthoDB" id="2747330at2759"/>
<evidence type="ECO:0000256" key="1">
    <source>
        <dbReference type="ARBA" id="ARBA00007447"/>
    </source>
</evidence>
<dbReference type="InterPro" id="IPR033121">
    <property type="entry name" value="PEPTIDASE_A1"/>
</dbReference>
<evidence type="ECO:0000256" key="3">
    <source>
        <dbReference type="ARBA" id="ARBA00022750"/>
    </source>
</evidence>
<gene>
    <name evidence="10" type="ORF">STAS_30065</name>
</gene>
<keyword evidence="3 7" id="KW-0064">Aspartyl protease</keyword>
<proteinExistence type="inferred from homology"/>
<reference evidence="11" key="1">
    <citation type="journal article" date="2019" name="Curr. Biol.">
        <title>Genome Sequence of Striga asiatica Provides Insight into the Evolution of Plant Parasitism.</title>
        <authorList>
            <person name="Yoshida S."/>
            <person name="Kim S."/>
            <person name="Wafula E.K."/>
            <person name="Tanskanen J."/>
            <person name="Kim Y.M."/>
            <person name="Honaas L."/>
            <person name="Yang Z."/>
            <person name="Spallek T."/>
            <person name="Conn C.E."/>
            <person name="Ichihashi Y."/>
            <person name="Cheong K."/>
            <person name="Cui S."/>
            <person name="Der J.P."/>
            <person name="Gundlach H."/>
            <person name="Jiao Y."/>
            <person name="Hori C."/>
            <person name="Ishida J.K."/>
            <person name="Kasahara H."/>
            <person name="Kiba T."/>
            <person name="Kim M.S."/>
            <person name="Koo N."/>
            <person name="Laohavisit A."/>
            <person name="Lee Y.H."/>
            <person name="Lumba S."/>
            <person name="McCourt P."/>
            <person name="Mortimer J.C."/>
            <person name="Mutuku J.M."/>
            <person name="Nomura T."/>
            <person name="Sasaki-Sekimoto Y."/>
            <person name="Seto Y."/>
            <person name="Wang Y."/>
            <person name="Wakatake T."/>
            <person name="Sakakibara H."/>
            <person name="Demura T."/>
            <person name="Yamaguchi S."/>
            <person name="Yoneyama K."/>
            <person name="Manabe R.I."/>
            <person name="Nelson D.C."/>
            <person name="Schulman A.H."/>
            <person name="Timko M.P."/>
            <person name="dePamphilis C.W."/>
            <person name="Choi D."/>
            <person name="Shirasu K."/>
        </authorList>
    </citation>
    <scope>NUCLEOTIDE SEQUENCE [LARGE SCALE GENOMIC DNA]</scope>
    <source>
        <strain evidence="11">cv. UVA1</strain>
    </source>
</reference>
<evidence type="ECO:0000256" key="2">
    <source>
        <dbReference type="ARBA" id="ARBA00022670"/>
    </source>
</evidence>
<dbReference type="InterPro" id="IPR032799">
    <property type="entry name" value="TAXi_C"/>
</dbReference>
<dbReference type="GO" id="GO:0006508">
    <property type="term" value="P:proteolysis"/>
    <property type="evidence" value="ECO:0007669"/>
    <property type="project" value="UniProtKB-KW"/>
</dbReference>
<evidence type="ECO:0000313" key="11">
    <source>
        <dbReference type="Proteomes" id="UP000325081"/>
    </source>
</evidence>
<feature type="active site" evidence="6">
    <location>
        <position position="106"/>
    </location>
</feature>
<dbReference type="InterPro" id="IPR032861">
    <property type="entry name" value="TAXi_N"/>
</dbReference>
<dbReference type="SUPFAM" id="SSF50630">
    <property type="entry name" value="Acid proteases"/>
    <property type="match status" value="1"/>
</dbReference>
<keyword evidence="2 7" id="KW-0645">Protease</keyword>
<comment type="caution">
    <text evidence="10">The sequence shown here is derived from an EMBL/GenBank/DDBJ whole genome shotgun (WGS) entry which is preliminary data.</text>
</comment>
<protein>
    <submittedName>
        <fullName evidence="10">Eukaryotic aspartyl protease family protein</fullName>
    </submittedName>
</protein>
<dbReference type="Gene3D" id="2.40.70.10">
    <property type="entry name" value="Acid Proteases"/>
    <property type="match status" value="2"/>
</dbReference>
<keyword evidence="4 7" id="KW-0378">Hydrolase</keyword>
<dbReference type="PRINTS" id="PR00792">
    <property type="entry name" value="PEPSIN"/>
</dbReference>
<dbReference type="PANTHER" id="PTHR47967">
    <property type="entry name" value="OS07G0603500 PROTEIN-RELATED"/>
    <property type="match status" value="1"/>
</dbReference>
<dbReference type="Pfam" id="PF14543">
    <property type="entry name" value="TAXi_N"/>
    <property type="match status" value="1"/>
</dbReference>
<dbReference type="CDD" id="cd05476">
    <property type="entry name" value="pepsin_A_like_plant"/>
    <property type="match status" value="1"/>
</dbReference>
<dbReference type="InterPro" id="IPR051708">
    <property type="entry name" value="Plant_Aspart_Prot_A1"/>
</dbReference>
<dbReference type="Pfam" id="PF14541">
    <property type="entry name" value="TAXi_C"/>
    <property type="match status" value="1"/>
</dbReference>
<sequence>MLLSVCKIISLLFFSTFSQASNPEILLARLTHHQSIYSPLYDPTLSVEELAEISLRSSISRGLYLTTNLFHLDDIEADLTPATVKDGFLVRMRVGSNGVEQFVFMDTGSSLIWINCVPCFLNVPELLFDPKDSTTHQMENCTTTDICHASGPVIIDFSSVKCNRKGCGYYVMYGSMHYTRGFLRRETFEFGKTSNDSLTNLIFGCSRNTDLFTNGVLGLGNLRLSLISQYNASRFSYCFGKISDRSYPHSTLVVGSKVELWGNLTPLVLEDKYYVNMETIMVGESLFELDPLIFTRNSSEYTGGVVLDTGSTLSFMPSNVVIDLETAYTSLIESLALTPNTSITYRNKLTRFCYNGVVTRDLTNGFPTMKLVFQGGAVMELEADSVFQQTHNETFCLAILPSEPALGGATITILGNLMQQTFYVAYDIEGKNLSFNKGDCKTVEEYYDVHDEL</sequence>
<feature type="domain" description="Peptidase A1" evidence="9">
    <location>
        <begin position="88"/>
        <end position="436"/>
    </location>
</feature>
<evidence type="ECO:0000313" key="10">
    <source>
        <dbReference type="EMBL" id="GER52598.1"/>
    </source>
</evidence>
<dbReference type="PROSITE" id="PS51767">
    <property type="entry name" value="PEPTIDASE_A1"/>
    <property type="match status" value="1"/>
</dbReference>
<dbReference type="GO" id="GO:0005576">
    <property type="term" value="C:extracellular region"/>
    <property type="evidence" value="ECO:0007669"/>
    <property type="project" value="TreeGrafter"/>
</dbReference>
<dbReference type="PANTHER" id="PTHR47967:SF14">
    <property type="entry name" value="EUKARYOTIC ASPARTYL PROTEASE FAMILY PROTEIN"/>
    <property type="match status" value="1"/>
</dbReference>
<dbReference type="InterPro" id="IPR021109">
    <property type="entry name" value="Peptidase_aspartic_dom_sf"/>
</dbReference>
<keyword evidence="8" id="KW-0732">Signal</keyword>
<keyword evidence="11" id="KW-1185">Reference proteome</keyword>
<evidence type="ECO:0000256" key="6">
    <source>
        <dbReference type="PIRSR" id="PIRSR601461-1"/>
    </source>
</evidence>
<dbReference type="InterPro" id="IPR034161">
    <property type="entry name" value="Pepsin-like_plant"/>
</dbReference>
<feature type="signal peptide" evidence="8">
    <location>
        <begin position="1"/>
        <end position="20"/>
    </location>
</feature>
<dbReference type="AlphaFoldDB" id="A0A5A7R587"/>
<organism evidence="10 11">
    <name type="scientific">Striga asiatica</name>
    <name type="common">Asiatic witchweed</name>
    <name type="synonym">Buchnera asiatica</name>
    <dbReference type="NCBI Taxonomy" id="4170"/>
    <lineage>
        <taxon>Eukaryota</taxon>
        <taxon>Viridiplantae</taxon>
        <taxon>Streptophyta</taxon>
        <taxon>Embryophyta</taxon>
        <taxon>Tracheophyta</taxon>
        <taxon>Spermatophyta</taxon>
        <taxon>Magnoliopsida</taxon>
        <taxon>eudicotyledons</taxon>
        <taxon>Gunneridae</taxon>
        <taxon>Pentapetalae</taxon>
        <taxon>asterids</taxon>
        <taxon>lamiids</taxon>
        <taxon>Lamiales</taxon>
        <taxon>Orobanchaceae</taxon>
        <taxon>Buchnereae</taxon>
        <taxon>Striga</taxon>
    </lineage>
</organism>
<accession>A0A5A7R587</accession>
<feature type="chain" id="PRO_5022866706" evidence="8">
    <location>
        <begin position="21"/>
        <end position="453"/>
    </location>
</feature>
<dbReference type="InterPro" id="IPR001969">
    <property type="entry name" value="Aspartic_peptidase_AS"/>
</dbReference>
<evidence type="ECO:0000256" key="5">
    <source>
        <dbReference type="ARBA" id="ARBA00023180"/>
    </source>
</evidence>
<dbReference type="PROSITE" id="PS00141">
    <property type="entry name" value="ASP_PROTEASE"/>
    <property type="match status" value="1"/>
</dbReference>
<comment type="similarity">
    <text evidence="1 7">Belongs to the peptidase A1 family.</text>
</comment>
<evidence type="ECO:0000256" key="8">
    <source>
        <dbReference type="SAM" id="SignalP"/>
    </source>
</evidence>
<feature type="active site" evidence="6">
    <location>
        <position position="308"/>
    </location>
</feature>
<evidence type="ECO:0000256" key="4">
    <source>
        <dbReference type="ARBA" id="ARBA00022801"/>
    </source>
</evidence>
<dbReference type="Proteomes" id="UP000325081">
    <property type="component" value="Unassembled WGS sequence"/>
</dbReference>
<evidence type="ECO:0000256" key="7">
    <source>
        <dbReference type="RuleBase" id="RU000454"/>
    </source>
</evidence>
<dbReference type="InterPro" id="IPR001461">
    <property type="entry name" value="Aspartic_peptidase_A1"/>
</dbReference>
<keyword evidence="5" id="KW-0325">Glycoprotein</keyword>
<dbReference type="GO" id="GO:0004190">
    <property type="term" value="F:aspartic-type endopeptidase activity"/>
    <property type="evidence" value="ECO:0007669"/>
    <property type="project" value="UniProtKB-KW"/>
</dbReference>
<name>A0A5A7R587_STRAF</name>
<dbReference type="EMBL" id="BKCP01010403">
    <property type="protein sequence ID" value="GER52598.1"/>
    <property type="molecule type" value="Genomic_DNA"/>
</dbReference>
<evidence type="ECO:0000259" key="9">
    <source>
        <dbReference type="PROSITE" id="PS51767"/>
    </source>
</evidence>